<dbReference type="RefSeq" id="YP_009015883.1">
    <property type="nucleotide sequence ID" value="NC_023719.1"/>
</dbReference>
<evidence type="ECO:0000313" key="1">
    <source>
        <dbReference type="EMBL" id="AEO93836.1"/>
    </source>
</evidence>
<dbReference type="KEGG" id="vg:18563801"/>
<proteinExistence type="predicted"/>
<evidence type="ECO:0000313" key="2">
    <source>
        <dbReference type="Proteomes" id="UP000009273"/>
    </source>
</evidence>
<sequence>MDVFKELEDINKNLKKLRDSIYENNVFEKSTKLQQDTFYRMLKVLIDKTITYMDNFNDKNHVIKTSEDIVKMQNELKNSEITFYLNTFQQKLSWYYENDKSGDSFIPASDMMILWPLRAINERMYRYLFNQTHDHKFDNFFNEIDEQV</sequence>
<accession>G3MAX1</accession>
<organism evidence="1 2">
    <name type="scientific">Bacillus phage G</name>
    <dbReference type="NCBI Taxonomy" id="2884420"/>
    <lineage>
        <taxon>Viruses</taxon>
        <taxon>Duplodnaviria</taxon>
        <taxon>Heunggongvirae</taxon>
        <taxon>Uroviricota</taxon>
        <taxon>Caudoviricetes</taxon>
        <taxon>Donellivirus</taxon>
        <taxon>Donellivirus gee</taxon>
    </lineage>
</organism>
<gene>
    <name evidence="1" type="primary">591</name>
    <name evidence="1" type="ORF">G_591</name>
</gene>
<dbReference type="Proteomes" id="UP000009273">
    <property type="component" value="Segment"/>
</dbReference>
<name>G3MAX1_9CAUD</name>
<protein>
    <submittedName>
        <fullName evidence="1">Gp591</fullName>
    </submittedName>
</protein>
<dbReference type="EMBL" id="JN638751">
    <property type="protein sequence ID" value="AEO93836.1"/>
    <property type="molecule type" value="Genomic_DNA"/>
</dbReference>
<reference evidence="1 2" key="1">
    <citation type="submission" date="2011-09" db="EMBL/GenBank/DDBJ databases">
        <authorList>
            <person name="Pope W.H."/>
            <person name="Pedulla M.L."/>
            <person name="Ford M.E."/>
            <person name="Peebles C.L."/>
            <person name="Hatfull G.H."/>
            <person name="Hendrix R.W."/>
        </authorList>
    </citation>
    <scope>NUCLEOTIDE SEQUENCE [LARGE SCALE GENOMIC DNA]</scope>
    <source>
        <strain evidence="1">G</strain>
    </source>
</reference>
<dbReference type="GeneID" id="18563801"/>
<keyword evidence="2" id="KW-1185">Reference proteome</keyword>